<evidence type="ECO:0000313" key="2">
    <source>
        <dbReference type="Proteomes" id="UP001175000"/>
    </source>
</evidence>
<dbReference type="AlphaFoldDB" id="A0AA40C6T0"/>
<organism evidence="1 2">
    <name type="scientific">Immersiella caudata</name>
    <dbReference type="NCBI Taxonomy" id="314043"/>
    <lineage>
        <taxon>Eukaryota</taxon>
        <taxon>Fungi</taxon>
        <taxon>Dikarya</taxon>
        <taxon>Ascomycota</taxon>
        <taxon>Pezizomycotina</taxon>
        <taxon>Sordariomycetes</taxon>
        <taxon>Sordariomycetidae</taxon>
        <taxon>Sordariales</taxon>
        <taxon>Lasiosphaeriaceae</taxon>
        <taxon>Immersiella</taxon>
    </lineage>
</organism>
<dbReference type="Proteomes" id="UP001175000">
    <property type="component" value="Unassembled WGS sequence"/>
</dbReference>
<evidence type="ECO:0000313" key="1">
    <source>
        <dbReference type="EMBL" id="KAK0627095.1"/>
    </source>
</evidence>
<proteinExistence type="predicted"/>
<accession>A0AA40C6T0</accession>
<keyword evidence="2" id="KW-1185">Reference proteome</keyword>
<sequence length="157" mass="17649">MASTTFSLEDARRRLDEDGFVHLDDPSIGDRVSNLEQKGFPFISKDGLEFCRRVLDDERIRAVVESILGECMLSHLLRWQARNDRIECFWIGGPATPRCALLVHLHPKEGEARYYKGSHLHSLSMIAGTRLLWETQPSALAEAGCVPLTKPFPNGGM</sequence>
<comment type="caution">
    <text evidence="1">The sequence shown here is derived from an EMBL/GenBank/DDBJ whole genome shotgun (WGS) entry which is preliminary data.</text>
</comment>
<dbReference type="EMBL" id="JAULSU010000002">
    <property type="protein sequence ID" value="KAK0627095.1"/>
    <property type="molecule type" value="Genomic_DNA"/>
</dbReference>
<name>A0AA40C6T0_9PEZI</name>
<gene>
    <name evidence="1" type="ORF">B0T14DRAFT_424150</name>
</gene>
<protein>
    <submittedName>
        <fullName evidence="1">Uncharacterized protein</fullName>
    </submittedName>
</protein>
<reference evidence="1" key="1">
    <citation type="submission" date="2023-06" db="EMBL/GenBank/DDBJ databases">
        <title>Genome-scale phylogeny and comparative genomics of the fungal order Sordariales.</title>
        <authorList>
            <consortium name="Lawrence Berkeley National Laboratory"/>
            <person name="Hensen N."/>
            <person name="Bonometti L."/>
            <person name="Westerberg I."/>
            <person name="Brannstrom I.O."/>
            <person name="Guillou S."/>
            <person name="Cros-Aarteil S."/>
            <person name="Calhoun S."/>
            <person name="Haridas S."/>
            <person name="Kuo A."/>
            <person name="Mondo S."/>
            <person name="Pangilinan J."/>
            <person name="Riley R."/>
            <person name="Labutti K."/>
            <person name="Andreopoulos B."/>
            <person name="Lipzen A."/>
            <person name="Chen C."/>
            <person name="Yanf M."/>
            <person name="Daum C."/>
            <person name="Ng V."/>
            <person name="Clum A."/>
            <person name="Steindorff A."/>
            <person name="Ohm R."/>
            <person name="Martin F."/>
            <person name="Silar P."/>
            <person name="Natvig D."/>
            <person name="Lalanne C."/>
            <person name="Gautier V."/>
            <person name="Ament-Velasquez S.L."/>
            <person name="Kruys A."/>
            <person name="Hutchinson M.I."/>
            <person name="Powell A.J."/>
            <person name="Barry K."/>
            <person name="Miller A.N."/>
            <person name="Grigoriev I.V."/>
            <person name="Debuchy R."/>
            <person name="Gladieux P."/>
            <person name="Thoren M.H."/>
            <person name="Johannesson H."/>
        </authorList>
    </citation>
    <scope>NUCLEOTIDE SEQUENCE</scope>
    <source>
        <strain evidence="1">CBS 606.72</strain>
    </source>
</reference>